<dbReference type="PANTHER" id="PTHR30344">
    <property type="entry name" value="6-PHOSPHOGLUCONOLACTONASE-RELATED"/>
    <property type="match status" value="1"/>
</dbReference>
<keyword evidence="3" id="KW-0413">Isomerase</keyword>
<dbReference type="Gene3D" id="2.130.10.10">
    <property type="entry name" value="YVTN repeat-like/Quinoprotein amine dehydrogenase"/>
    <property type="match status" value="1"/>
</dbReference>
<reference evidence="3 4" key="1">
    <citation type="submission" date="2018-10" db="EMBL/GenBank/DDBJ databases">
        <title>Genomic Encyclopedia of Type Strains, Phase IV (KMG-IV): sequencing the most valuable type-strain genomes for metagenomic binning, comparative biology and taxonomic classification.</title>
        <authorList>
            <person name="Goeker M."/>
        </authorList>
    </citation>
    <scope>NUCLEOTIDE SEQUENCE [LARGE SCALE GENOMIC DNA]</scope>
    <source>
        <strain evidence="3 4">DSM 25586</strain>
    </source>
</reference>
<gene>
    <name evidence="3" type="ORF">C8D78_1717</name>
</gene>
<dbReference type="InterPro" id="IPR011045">
    <property type="entry name" value="N2O_reductase_N"/>
</dbReference>
<dbReference type="InterPro" id="IPR050282">
    <property type="entry name" value="Cycloisomerase_2"/>
</dbReference>
<dbReference type="Pfam" id="PF10282">
    <property type="entry name" value="Lactonase"/>
    <property type="match status" value="1"/>
</dbReference>
<dbReference type="GO" id="GO:0016853">
    <property type="term" value="F:isomerase activity"/>
    <property type="evidence" value="ECO:0007669"/>
    <property type="project" value="UniProtKB-KW"/>
</dbReference>
<evidence type="ECO:0000256" key="1">
    <source>
        <dbReference type="ARBA" id="ARBA00005564"/>
    </source>
</evidence>
<accession>A0A495EU81</accession>
<dbReference type="EMBL" id="RBIR01000003">
    <property type="protein sequence ID" value="RKR19906.1"/>
    <property type="molecule type" value="Genomic_DNA"/>
</dbReference>
<organism evidence="3 4">
    <name type="scientific">Arthrobacter oryzae</name>
    <dbReference type="NCBI Taxonomy" id="409290"/>
    <lineage>
        <taxon>Bacteria</taxon>
        <taxon>Bacillati</taxon>
        <taxon>Actinomycetota</taxon>
        <taxon>Actinomycetes</taxon>
        <taxon>Micrococcales</taxon>
        <taxon>Micrococcaceae</taxon>
        <taxon>Arthrobacter</taxon>
    </lineage>
</organism>
<comment type="similarity">
    <text evidence="1">Belongs to the cycloisomerase 2 family.</text>
</comment>
<evidence type="ECO:0000313" key="3">
    <source>
        <dbReference type="EMBL" id="RKR19906.1"/>
    </source>
</evidence>
<dbReference type="RefSeq" id="WP_208641910.1">
    <property type="nucleotide sequence ID" value="NZ_RBIR01000003.1"/>
</dbReference>
<name>A0A495EU81_9MICC</name>
<protein>
    <submittedName>
        <fullName evidence="3">6-phosphogluconolactonase (Cycloisomerase 2 family)</fullName>
    </submittedName>
</protein>
<dbReference type="Proteomes" id="UP000276055">
    <property type="component" value="Unassembled WGS sequence"/>
</dbReference>
<dbReference type="GO" id="GO:0017057">
    <property type="term" value="F:6-phosphogluconolactonase activity"/>
    <property type="evidence" value="ECO:0007669"/>
    <property type="project" value="TreeGrafter"/>
</dbReference>
<sequence length="369" mass="37788">MDSLPAHDLIWTGSHTADSGGSGTGIGAVSAAADGTLHWLGVAAAADSPSFLAVHPSLPVVYAVAEHARTVRAYRRAGSFGLEPAGPAWPAGDAACHAAVEPSGRFLVVCCWGDGQVLSYELDAGGLIVDRTAAAPSRDPYGDAPDGDAPDGDAPDGEGRPSRAHAALMLADGRVMTTDLGHDLLRIWNVRSTPAPALALDHEVVLPRGSGPRHLVQHPGGHVFVVTEYSIEVAVAVMSPESGDFRLGFVGPATVGGSQPGDSAAEIALGAEGRHAYVGVRGSNRVGVLEVDEDGAALRPVADVPSGGNWPRHHLVRDGWLHVAHERSGDIVTFPLDPASGLPGIAAGRQDVPSPTALVPARAGLTPQV</sequence>
<feature type="region of interest" description="Disordered" evidence="2">
    <location>
        <begin position="135"/>
        <end position="161"/>
    </location>
</feature>
<dbReference type="InterPro" id="IPR019405">
    <property type="entry name" value="Lactonase_7-beta_prop"/>
</dbReference>
<dbReference type="InterPro" id="IPR015943">
    <property type="entry name" value="WD40/YVTN_repeat-like_dom_sf"/>
</dbReference>
<proteinExistence type="inferred from homology"/>
<dbReference type="PANTHER" id="PTHR30344:SF1">
    <property type="entry name" value="6-PHOSPHOGLUCONOLACTONASE"/>
    <property type="match status" value="1"/>
</dbReference>
<comment type="caution">
    <text evidence="3">The sequence shown here is derived from an EMBL/GenBank/DDBJ whole genome shotgun (WGS) entry which is preliminary data.</text>
</comment>
<dbReference type="AlphaFoldDB" id="A0A495EU81"/>
<feature type="compositionally biased region" description="Acidic residues" evidence="2">
    <location>
        <begin position="145"/>
        <end position="156"/>
    </location>
</feature>
<evidence type="ECO:0000256" key="2">
    <source>
        <dbReference type="SAM" id="MobiDB-lite"/>
    </source>
</evidence>
<evidence type="ECO:0000313" key="4">
    <source>
        <dbReference type="Proteomes" id="UP000276055"/>
    </source>
</evidence>
<dbReference type="SUPFAM" id="SSF50974">
    <property type="entry name" value="Nitrous oxide reductase, N-terminal domain"/>
    <property type="match status" value="1"/>
</dbReference>